<evidence type="ECO:0000313" key="2">
    <source>
        <dbReference type="Proteomes" id="UP000050465"/>
    </source>
</evidence>
<dbReference type="Proteomes" id="UP000050465">
    <property type="component" value="Unassembled WGS sequence"/>
</dbReference>
<comment type="caution">
    <text evidence="1">The sequence shown here is derived from an EMBL/GenBank/DDBJ whole genome shotgun (WGS) entry which is preliminary data.</text>
</comment>
<protein>
    <submittedName>
        <fullName evidence="1">Uncharacterized protein</fullName>
    </submittedName>
</protein>
<name>A0A0P7ZMR4_9CYAN</name>
<organism evidence="1 2">
    <name type="scientific">Phormidesmis priestleyi Ana</name>
    <dbReference type="NCBI Taxonomy" id="1666911"/>
    <lineage>
        <taxon>Bacteria</taxon>
        <taxon>Bacillati</taxon>
        <taxon>Cyanobacteriota</taxon>
        <taxon>Cyanophyceae</taxon>
        <taxon>Leptolyngbyales</taxon>
        <taxon>Leptolyngbyaceae</taxon>
        <taxon>Phormidesmis</taxon>
    </lineage>
</organism>
<dbReference type="AlphaFoldDB" id="A0A0P7ZMR4"/>
<reference evidence="1 2" key="1">
    <citation type="submission" date="2015-09" db="EMBL/GenBank/DDBJ databases">
        <title>Identification and resolution of microdiversity through metagenomic sequencing of parallel consortia.</title>
        <authorList>
            <person name="Nelson W.C."/>
            <person name="Romine M.F."/>
            <person name="Lindemann S.R."/>
        </authorList>
    </citation>
    <scope>NUCLEOTIDE SEQUENCE [LARGE SCALE GENOMIC DNA]</scope>
    <source>
        <strain evidence="1">Ana</strain>
    </source>
</reference>
<evidence type="ECO:0000313" key="1">
    <source>
        <dbReference type="EMBL" id="KPQ34177.1"/>
    </source>
</evidence>
<dbReference type="STRING" id="1666911.HLUCCA11_15625"/>
<sequence>MPRCVGACFKAVIAKFFTHTDLRSLGLKDWAITSNNGAVRSELIKVRIDWLCVYPRLF</sequence>
<accession>A0A0P7ZMR4</accession>
<proteinExistence type="predicted"/>
<dbReference type="EMBL" id="LJZR01000022">
    <property type="protein sequence ID" value="KPQ34177.1"/>
    <property type="molecule type" value="Genomic_DNA"/>
</dbReference>
<gene>
    <name evidence="1" type="ORF">HLUCCA11_15625</name>
</gene>